<evidence type="ECO:0000256" key="8">
    <source>
        <dbReference type="SAM" id="MobiDB-lite"/>
    </source>
</evidence>
<dbReference type="GO" id="GO:1990316">
    <property type="term" value="C:Atg1/ULK1 kinase complex"/>
    <property type="evidence" value="ECO:0007669"/>
    <property type="project" value="TreeGrafter"/>
</dbReference>
<evidence type="ECO:0000256" key="1">
    <source>
        <dbReference type="ARBA" id="ARBA00006259"/>
    </source>
</evidence>
<dbReference type="InterPro" id="IPR045326">
    <property type="entry name" value="ATG17-like_dom"/>
</dbReference>
<dbReference type="STRING" id="34475.A0A4Y9XPZ8"/>
<dbReference type="GO" id="GO:0034727">
    <property type="term" value="P:piecemeal microautophagy of the nucleus"/>
    <property type="evidence" value="ECO:0007669"/>
    <property type="project" value="TreeGrafter"/>
</dbReference>
<keyword evidence="7" id="KW-0175">Coiled coil</keyword>
<evidence type="ECO:0000313" key="10">
    <source>
        <dbReference type="EMBL" id="TFY52210.1"/>
    </source>
</evidence>
<feature type="compositionally biased region" description="Polar residues" evidence="8">
    <location>
        <begin position="153"/>
        <end position="164"/>
    </location>
</feature>
<accession>A0A4Y9XPZ8</accession>
<dbReference type="PANTHER" id="PTHR28005:SF1">
    <property type="entry name" value="AUTOPHAGY-RELATED PROTEIN 17"/>
    <property type="match status" value="1"/>
</dbReference>
<comment type="function">
    <text evidence="6">Autophagy-specific protein that functions in response to autophagy-inducing signals as a scaffold to recruit other ATG proteins to organize preautophagosomal structure (PAS) formation. Modulates the timing and magnitude of the autophagy response, such as the size of the sequestering vesicles. Plays particularly a role in pexophagy and nucleophagy.</text>
</comment>
<dbReference type="GO" id="GO:0030295">
    <property type="term" value="F:protein kinase activator activity"/>
    <property type="evidence" value="ECO:0007669"/>
    <property type="project" value="TreeGrafter"/>
</dbReference>
<feature type="region of interest" description="Disordered" evidence="8">
    <location>
        <begin position="476"/>
        <end position="521"/>
    </location>
</feature>
<dbReference type="Pfam" id="PF04108">
    <property type="entry name" value="ATG17_like"/>
    <property type="match status" value="1"/>
</dbReference>
<dbReference type="PANTHER" id="PTHR28005">
    <property type="entry name" value="AUTOPHAGY-RELATED PROTEIN 17"/>
    <property type="match status" value="1"/>
</dbReference>
<feature type="compositionally biased region" description="Polar residues" evidence="8">
    <location>
        <begin position="479"/>
        <end position="504"/>
    </location>
</feature>
<evidence type="ECO:0000256" key="7">
    <source>
        <dbReference type="SAM" id="Coils"/>
    </source>
</evidence>
<comment type="caution">
    <text evidence="10">The sequence shown here is derived from an EMBL/GenBank/DDBJ whole genome shotgun (WGS) entry which is preliminary data.</text>
</comment>
<evidence type="ECO:0000313" key="11">
    <source>
        <dbReference type="Proteomes" id="UP000298390"/>
    </source>
</evidence>
<keyword evidence="4 6" id="KW-0072">Autophagy</keyword>
<feature type="domain" description="Autophagy protein ATG17-like" evidence="9">
    <location>
        <begin position="26"/>
        <end position="437"/>
    </location>
</feature>
<dbReference type="GO" id="GO:0000422">
    <property type="term" value="P:autophagy of mitochondrion"/>
    <property type="evidence" value="ECO:0007669"/>
    <property type="project" value="TreeGrafter"/>
</dbReference>
<dbReference type="Proteomes" id="UP000298390">
    <property type="component" value="Unassembled WGS sequence"/>
</dbReference>
<comment type="similarity">
    <text evidence="1 6">Belongs to the ATG17 family.</text>
</comment>
<evidence type="ECO:0000256" key="5">
    <source>
        <dbReference type="ARBA" id="ARBA00023136"/>
    </source>
</evidence>
<organism evidence="10 11">
    <name type="scientific">Rhodofomes roseus</name>
    <dbReference type="NCBI Taxonomy" id="34475"/>
    <lineage>
        <taxon>Eukaryota</taxon>
        <taxon>Fungi</taxon>
        <taxon>Dikarya</taxon>
        <taxon>Basidiomycota</taxon>
        <taxon>Agaricomycotina</taxon>
        <taxon>Agaricomycetes</taxon>
        <taxon>Polyporales</taxon>
        <taxon>Rhodofomes</taxon>
    </lineage>
</organism>
<proteinExistence type="inferred from homology"/>
<feature type="region of interest" description="Disordered" evidence="8">
    <location>
        <begin position="114"/>
        <end position="173"/>
    </location>
</feature>
<feature type="coiled-coil region" evidence="7">
    <location>
        <begin position="300"/>
        <end position="341"/>
    </location>
</feature>
<comment type="subcellular location">
    <subcellularLocation>
        <location evidence="6">Cytoplasm</location>
    </subcellularLocation>
    <subcellularLocation>
        <location evidence="6">Preautophagosomal structure membrane</location>
        <topology evidence="6">Peripheral membrane protein</topology>
    </subcellularLocation>
</comment>
<feature type="compositionally biased region" description="Basic and acidic residues" evidence="8">
    <location>
        <begin position="505"/>
        <end position="514"/>
    </location>
</feature>
<protein>
    <recommendedName>
        <fullName evidence="2 6">Autophagy-related protein 17</fullName>
    </recommendedName>
</protein>
<dbReference type="GO" id="GO:0000045">
    <property type="term" value="P:autophagosome assembly"/>
    <property type="evidence" value="ECO:0007669"/>
    <property type="project" value="TreeGrafter"/>
</dbReference>
<dbReference type="InterPro" id="IPR007240">
    <property type="entry name" value="Atg17"/>
</dbReference>
<dbReference type="EMBL" id="SEKV01001020">
    <property type="protein sequence ID" value="TFY52210.1"/>
    <property type="molecule type" value="Genomic_DNA"/>
</dbReference>
<name>A0A4Y9XPZ8_9APHY</name>
<dbReference type="GO" id="GO:0034045">
    <property type="term" value="C:phagophore assembly site membrane"/>
    <property type="evidence" value="ECO:0007669"/>
    <property type="project" value="UniProtKB-SubCell"/>
</dbReference>
<evidence type="ECO:0000256" key="4">
    <source>
        <dbReference type="ARBA" id="ARBA00023006"/>
    </source>
</evidence>
<sequence>MDAEQPNSPAGQPHLVSLVLQSKKALQHGEALCSKASALSSASAQTAVDVMSLDAKVQWIKNAVVEQLKMAAQVAKIIQTKRTQLEMVAQGWDTLRTQRTDALDTILETLGSQVVPPDFHTTPSSEVSPFGLPQDSDEENDSGGPSADPRPGTSPTDTLRNVSRYTKPRVNGVQKDRSSWKTLRDFVDERAIEDMLDRVDSDRNALDTLFARTSDQPEYLMASIGAIEDDMPAQTSLPLFDNIFTAQEDAKGNMAAHLESLAGHYDQMTAILHDHEAGEQFSEEDIQEMNRDTEELPAILSELEQNVKAIEDTHEQLLTAKRAAEQHTETLRRTLDDLDELGGIMTDMLEQQEAVENESTEHLNLLHDHLVTIEDLHHRYTSYEYAYNMLLLELARRRRYREDAERLVKSMISQLDAMAEEELQLREEFKAAHGQYLPDDVCLYVQNAPTRWTVVPQDEEQVEVLAELESDLLERSRSDTQPTAEHLAQTPTAQASNAGSANTDKTADNAEEHKPARKMTVAEQDAALMEKWKERQGSLANSEFEGGEVEGGYRRNVKANIFRYI</sequence>
<evidence type="ECO:0000256" key="2">
    <source>
        <dbReference type="ARBA" id="ARBA00013806"/>
    </source>
</evidence>
<keyword evidence="3 6" id="KW-0963">Cytoplasm</keyword>
<evidence type="ECO:0000256" key="3">
    <source>
        <dbReference type="ARBA" id="ARBA00022490"/>
    </source>
</evidence>
<dbReference type="AlphaFoldDB" id="A0A4Y9XPZ8"/>
<dbReference type="GO" id="GO:0060090">
    <property type="term" value="F:molecular adaptor activity"/>
    <property type="evidence" value="ECO:0007669"/>
    <property type="project" value="TreeGrafter"/>
</dbReference>
<keyword evidence="5" id="KW-0472">Membrane</keyword>
<evidence type="ECO:0000259" key="9">
    <source>
        <dbReference type="Pfam" id="PF04108"/>
    </source>
</evidence>
<reference evidence="10 11" key="1">
    <citation type="submission" date="2019-01" db="EMBL/GenBank/DDBJ databases">
        <title>Genome sequencing of the rare red list fungi Fomitopsis rosea.</title>
        <authorList>
            <person name="Buettner E."/>
            <person name="Kellner H."/>
        </authorList>
    </citation>
    <scope>NUCLEOTIDE SEQUENCE [LARGE SCALE GENOMIC DNA]</scope>
    <source>
        <strain evidence="10 11">DSM 105464</strain>
    </source>
</reference>
<evidence type="ECO:0000256" key="6">
    <source>
        <dbReference type="RuleBase" id="RU368080"/>
    </source>
</evidence>
<gene>
    <name evidence="10" type="ORF">EVJ58_g10142</name>
</gene>